<gene>
    <name evidence="2" type="ORF">YM304_40650</name>
</gene>
<dbReference type="AlphaFoldDB" id="A0A6C7EGW0"/>
<protein>
    <recommendedName>
        <fullName evidence="1">DUF7662 domain-containing protein</fullName>
    </recommendedName>
</protein>
<keyword evidence="3" id="KW-1185">Reference proteome</keyword>
<evidence type="ECO:0000259" key="1">
    <source>
        <dbReference type="Pfam" id="PF24698"/>
    </source>
</evidence>
<name>A0A6C7EGW0_ILUCY</name>
<dbReference type="InterPro" id="IPR056079">
    <property type="entry name" value="DUF7662"/>
</dbReference>
<feature type="domain" description="DUF7662" evidence="1">
    <location>
        <begin position="7"/>
        <end position="80"/>
    </location>
</feature>
<evidence type="ECO:0000313" key="2">
    <source>
        <dbReference type="EMBL" id="BAN04379.1"/>
    </source>
</evidence>
<proteinExistence type="predicted"/>
<evidence type="ECO:0000313" key="3">
    <source>
        <dbReference type="Proteomes" id="UP000011863"/>
    </source>
</evidence>
<sequence>MRVSPKYGPLAAWLSAQTDTRIELTFAEFSAIVGSLPTSATTYPSWWGNTAGNPQASAWLSSGWMVDSVDLNTARVVFRRGTPASRRRSGGSGKAPILDGTAALATFCERAGYPSIEAAVAEQTVFLDPITVAQTHGGALFPVVRDQARRGQDATLPDGRRVVCCDNATPTRAFLWAADRINGSDTQFNHVWNTSNDPDAYTALWNLCCTPAFLAKATDTHDGVKAMLRYRAFDLFGFVPAGVEAPDVPDGYESLVWGAPPPATDQLEARLRRRLAASPKSRAAHAARTIGWLFSDGPDSSLIAPA</sequence>
<dbReference type="Pfam" id="PF24698">
    <property type="entry name" value="DUF7662"/>
    <property type="match status" value="1"/>
</dbReference>
<dbReference type="EMBL" id="AP012057">
    <property type="protein sequence ID" value="BAN04379.1"/>
    <property type="molecule type" value="Genomic_DNA"/>
</dbReference>
<dbReference type="Proteomes" id="UP000011863">
    <property type="component" value="Chromosome"/>
</dbReference>
<reference evidence="2 3" key="1">
    <citation type="journal article" date="2013" name="Int. J. Syst. Evol. Microbiol.">
        <title>Ilumatobacter nonamiense sp. nov. and Ilumatobacter coccineum sp. nov., isolated from seashore sand.</title>
        <authorList>
            <person name="Matsumoto A."/>
            <person name="Kasai H."/>
            <person name="Matsuo Y."/>
            <person name="Shizuri Y."/>
            <person name="Ichikawa N."/>
            <person name="Fujita N."/>
            <person name="Omura S."/>
            <person name="Takahashi Y."/>
        </authorList>
    </citation>
    <scope>NUCLEOTIDE SEQUENCE [LARGE SCALE GENOMIC DNA]</scope>
    <source>
        <strain evidence="3">NBRC 103263 / KCTC 29153 / YM16-304</strain>
    </source>
</reference>
<dbReference type="KEGG" id="aym:YM304_40650"/>
<accession>A0A6C7EGW0</accession>
<organism evidence="2 3">
    <name type="scientific">Ilumatobacter coccineus (strain NBRC 103263 / KCTC 29153 / YM16-304)</name>
    <dbReference type="NCBI Taxonomy" id="1313172"/>
    <lineage>
        <taxon>Bacteria</taxon>
        <taxon>Bacillati</taxon>
        <taxon>Actinomycetota</taxon>
        <taxon>Acidimicrobiia</taxon>
        <taxon>Acidimicrobiales</taxon>
        <taxon>Ilumatobacteraceae</taxon>
        <taxon>Ilumatobacter</taxon>
    </lineage>
</organism>